<dbReference type="EMBL" id="SJKD01000001">
    <property type="protein sequence ID" value="TCC52827.1"/>
    <property type="molecule type" value="Genomic_DNA"/>
</dbReference>
<dbReference type="OrthoDB" id="3809656at2"/>
<dbReference type="AlphaFoldDB" id="A0A4R0K1C0"/>
<evidence type="ECO:0000313" key="2">
    <source>
        <dbReference type="Proteomes" id="UP000293342"/>
    </source>
</evidence>
<protein>
    <submittedName>
        <fullName evidence="1">Uncharacterized protein</fullName>
    </submittedName>
</protein>
<organism evidence="1 2">
    <name type="scientific">Kribbella capetownensis</name>
    <dbReference type="NCBI Taxonomy" id="1572659"/>
    <lineage>
        <taxon>Bacteria</taxon>
        <taxon>Bacillati</taxon>
        <taxon>Actinomycetota</taxon>
        <taxon>Actinomycetes</taxon>
        <taxon>Propionibacteriales</taxon>
        <taxon>Kribbellaceae</taxon>
        <taxon>Kribbella</taxon>
    </lineage>
</organism>
<reference evidence="1 2" key="1">
    <citation type="submission" date="2019-02" db="EMBL/GenBank/DDBJ databases">
        <title>Kribbella capetownensis sp. nov. and Kribbella speibonae sp. nov., isolated from soil.</title>
        <authorList>
            <person name="Curtis S.M."/>
            <person name="Norton I."/>
            <person name="Everest G.J."/>
            <person name="Meyers P.R."/>
        </authorList>
    </citation>
    <scope>NUCLEOTIDE SEQUENCE [LARGE SCALE GENOMIC DNA]</scope>
    <source>
        <strain evidence="1 2">YM53</strain>
    </source>
</reference>
<name>A0A4R0K1C0_9ACTN</name>
<comment type="caution">
    <text evidence="1">The sequence shown here is derived from an EMBL/GenBank/DDBJ whole genome shotgun (WGS) entry which is preliminary data.</text>
</comment>
<keyword evidence="2" id="KW-1185">Reference proteome</keyword>
<dbReference type="Proteomes" id="UP000293342">
    <property type="component" value="Unassembled WGS sequence"/>
</dbReference>
<sequence length="269" mass="28635">MALIQGIPGEFGPQPWGEAILRNGELLLLRITRRPPNHEVRLPGLATTPRHVVEDGTGKALTWRHDGDDLLVRLPESTERAVVRVSLEGKLRIVPPDTVTANADGVWDLTPAGTTAHLVARRSADVAVRVFGDASGEIELANQSLPIHHLGRTIGPFQVPAGLVVPLTLPAGVRRVLVAPVGTVLASIHACGSAGELVVRVTNFGRTVAQGEVELALPTGTCRWMFEELEPGGSTGWTATITGRPGVYVLEARLDAGRRSASSPYSIHL</sequence>
<evidence type="ECO:0000313" key="1">
    <source>
        <dbReference type="EMBL" id="TCC52827.1"/>
    </source>
</evidence>
<gene>
    <name evidence="1" type="ORF">E0H75_03505</name>
</gene>
<accession>A0A4R0K1C0</accession>
<dbReference type="RefSeq" id="WP_131511559.1">
    <property type="nucleotide sequence ID" value="NZ_SJKD01000001.1"/>
</dbReference>
<proteinExistence type="predicted"/>